<organism evidence="8 9">
    <name type="scientific">Roseinatronobacter thiooxidans</name>
    <dbReference type="NCBI Taxonomy" id="121821"/>
    <lineage>
        <taxon>Bacteria</taxon>
        <taxon>Pseudomonadati</taxon>
        <taxon>Pseudomonadota</taxon>
        <taxon>Alphaproteobacteria</taxon>
        <taxon>Rhodobacterales</taxon>
        <taxon>Paracoccaceae</taxon>
        <taxon>Roseinatronobacter</taxon>
    </lineage>
</organism>
<evidence type="ECO:0000256" key="5">
    <source>
        <dbReference type="PIRSR" id="PIRSR600888-1"/>
    </source>
</evidence>
<dbReference type="OrthoDB" id="9800680at2"/>
<evidence type="ECO:0000313" key="8">
    <source>
        <dbReference type="EMBL" id="PZX46311.1"/>
    </source>
</evidence>
<dbReference type="GO" id="GO:0000271">
    <property type="term" value="P:polysaccharide biosynthetic process"/>
    <property type="evidence" value="ECO:0007669"/>
    <property type="project" value="TreeGrafter"/>
</dbReference>
<evidence type="ECO:0000256" key="2">
    <source>
        <dbReference type="ARBA" id="ARBA00001997"/>
    </source>
</evidence>
<dbReference type="Pfam" id="PF00908">
    <property type="entry name" value="dTDP_sugar_isom"/>
    <property type="match status" value="1"/>
</dbReference>
<dbReference type="EC" id="5.1.3.13" evidence="3 7"/>
<keyword evidence="9" id="KW-1185">Reference proteome</keyword>
<feature type="site" description="Participates in a stacking interaction with the thymidine ring of dTDP-4-oxo-6-deoxyglucose" evidence="6">
    <location>
        <position position="157"/>
    </location>
</feature>
<evidence type="ECO:0000256" key="3">
    <source>
        <dbReference type="ARBA" id="ARBA00012098"/>
    </source>
</evidence>
<evidence type="ECO:0000313" key="9">
    <source>
        <dbReference type="Proteomes" id="UP000249364"/>
    </source>
</evidence>
<evidence type="ECO:0000256" key="4">
    <source>
        <dbReference type="ARBA" id="ARBA00019595"/>
    </source>
</evidence>
<protein>
    <recommendedName>
        <fullName evidence="4 7">dTDP-4-dehydrorhamnose 3,5-epimerase</fullName>
        <ecNumber evidence="3 7">5.1.3.13</ecNumber>
    </recommendedName>
    <alternativeName>
        <fullName evidence="7">Thymidine diphospho-4-keto-rhamnose 3,5-epimerase</fullName>
    </alternativeName>
</protein>
<dbReference type="Proteomes" id="UP000249364">
    <property type="component" value="Unassembled WGS sequence"/>
</dbReference>
<dbReference type="PANTHER" id="PTHR21047">
    <property type="entry name" value="DTDP-6-DEOXY-D-GLUCOSE-3,5 EPIMERASE"/>
    <property type="match status" value="1"/>
</dbReference>
<dbReference type="AlphaFoldDB" id="A0A2W7QDL3"/>
<proteinExistence type="inferred from homology"/>
<dbReference type="InterPro" id="IPR014710">
    <property type="entry name" value="RmlC-like_jellyroll"/>
</dbReference>
<dbReference type="SUPFAM" id="SSF51182">
    <property type="entry name" value="RmlC-like cupins"/>
    <property type="match status" value="1"/>
</dbReference>
<comment type="caution">
    <text evidence="8">The sequence shown here is derived from an EMBL/GenBank/DDBJ whole genome shotgun (WGS) entry which is preliminary data.</text>
</comment>
<dbReference type="EMBL" id="QKZQ01000004">
    <property type="protein sequence ID" value="PZX46311.1"/>
    <property type="molecule type" value="Genomic_DNA"/>
</dbReference>
<keyword evidence="7" id="KW-0413">Isomerase</keyword>
<dbReference type="InterPro" id="IPR011051">
    <property type="entry name" value="RmlC_Cupin_sf"/>
</dbReference>
<dbReference type="GO" id="GO:0008830">
    <property type="term" value="F:dTDP-4-dehydrorhamnose 3,5-epimerase activity"/>
    <property type="evidence" value="ECO:0007669"/>
    <property type="project" value="UniProtKB-UniRule"/>
</dbReference>
<reference evidence="8 9" key="1">
    <citation type="submission" date="2018-06" db="EMBL/GenBank/DDBJ databases">
        <title>Genomic Encyclopedia of Archaeal and Bacterial Type Strains, Phase II (KMG-II): from individual species to whole genera.</title>
        <authorList>
            <person name="Goeker M."/>
        </authorList>
    </citation>
    <scope>NUCLEOTIDE SEQUENCE [LARGE SCALE GENOMIC DNA]</scope>
    <source>
        <strain evidence="8 9">DSM 13087</strain>
    </source>
</reference>
<comment type="function">
    <text evidence="2 7">Catalyzes the epimerization of the C3' and C5'positions of dTDP-6-deoxy-D-xylo-4-hexulose, forming dTDP-6-deoxy-L-lyxo-4-hexulose.</text>
</comment>
<dbReference type="UniPathway" id="UPA00124"/>
<gene>
    <name evidence="8" type="ORF">LY56_01284</name>
</gene>
<name>A0A2W7QDL3_9RHOB</name>
<dbReference type="InterPro" id="IPR000888">
    <property type="entry name" value="RmlC-like"/>
</dbReference>
<feature type="active site" description="Proton acceptor" evidence="5">
    <location>
        <position position="81"/>
    </location>
</feature>
<dbReference type="NCBIfam" id="TIGR01221">
    <property type="entry name" value="rmlC"/>
    <property type="match status" value="1"/>
</dbReference>
<comment type="similarity">
    <text evidence="7">Belongs to the dTDP-4-dehydrorhamnose 3,5-epimerase family.</text>
</comment>
<dbReference type="STRING" id="121821.GCA_001870675_01800"/>
<accession>A0A2W7QDL3</accession>
<dbReference type="GO" id="GO:0005829">
    <property type="term" value="C:cytosol"/>
    <property type="evidence" value="ECO:0007669"/>
    <property type="project" value="TreeGrafter"/>
</dbReference>
<comment type="pathway">
    <text evidence="7">Carbohydrate biosynthesis; dTDP-L-rhamnose biosynthesis.</text>
</comment>
<feature type="active site" description="Proton donor" evidence="5">
    <location>
        <position position="151"/>
    </location>
</feature>
<evidence type="ECO:0000256" key="7">
    <source>
        <dbReference type="RuleBase" id="RU364069"/>
    </source>
</evidence>
<comment type="catalytic activity">
    <reaction evidence="1 7">
        <text>dTDP-4-dehydro-6-deoxy-alpha-D-glucose = dTDP-4-dehydro-beta-L-rhamnose</text>
        <dbReference type="Rhea" id="RHEA:16969"/>
        <dbReference type="ChEBI" id="CHEBI:57649"/>
        <dbReference type="ChEBI" id="CHEBI:62830"/>
        <dbReference type="EC" id="5.1.3.13"/>
    </reaction>
</comment>
<evidence type="ECO:0000256" key="6">
    <source>
        <dbReference type="PIRSR" id="PIRSR600888-3"/>
    </source>
</evidence>
<sequence>MASAPRGKPAATAGRECRFVIFHKTIFEGASLIDIERHTDARGGFGRTFCAEEFRAQGLPDSFVQQNLSVSTRRGTLRGMHYQVAPHGEAKLVRCIRGAIVDVILDLRRGSPTFMKWAHFTLTADNLKQLLVPSGFAHGFQTLEDDTEVSYLVSHPYTPAAERGVRWNDPAAAIEWPLDPTEMSDKDRNWPDL</sequence>
<comment type="subunit">
    <text evidence="7">Homodimer.</text>
</comment>
<evidence type="ECO:0000256" key="1">
    <source>
        <dbReference type="ARBA" id="ARBA00001298"/>
    </source>
</evidence>
<dbReference type="PANTHER" id="PTHR21047:SF2">
    <property type="entry name" value="THYMIDINE DIPHOSPHO-4-KETO-RHAMNOSE 3,5-EPIMERASE"/>
    <property type="match status" value="1"/>
</dbReference>
<dbReference type="Gene3D" id="2.60.120.10">
    <property type="entry name" value="Jelly Rolls"/>
    <property type="match status" value="1"/>
</dbReference>
<dbReference type="CDD" id="cd00438">
    <property type="entry name" value="cupin_RmlC"/>
    <property type="match status" value="1"/>
</dbReference>
<dbReference type="GO" id="GO:0019305">
    <property type="term" value="P:dTDP-rhamnose biosynthetic process"/>
    <property type="evidence" value="ECO:0007669"/>
    <property type="project" value="UniProtKB-UniRule"/>
</dbReference>